<evidence type="ECO:0000313" key="3">
    <source>
        <dbReference type="Proteomes" id="UP000005729"/>
    </source>
</evidence>
<name>A0ABC8B7T0_PSESS</name>
<dbReference type="KEGG" id="psav:PSA3335_02955"/>
<gene>
    <name evidence="2" type="ORF">PSA3335_02955</name>
</gene>
<dbReference type="EMBL" id="CP008742">
    <property type="protein sequence ID" value="ARD10127.1"/>
    <property type="molecule type" value="Genomic_DNA"/>
</dbReference>
<proteinExistence type="predicted"/>
<dbReference type="RefSeq" id="WP_237772658.1">
    <property type="nucleotide sequence ID" value="NZ_CP008742.1"/>
</dbReference>
<dbReference type="InterPro" id="IPR002500">
    <property type="entry name" value="PAPS_reduct_dom"/>
</dbReference>
<feature type="domain" description="Phosphoadenosine phosphosulphate reductase" evidence="1">
    <location>
        <begin position="5"/>
        <end position="49"/>
    </location>
</feature>
<evidence type="ECO:0000259" key="1">
    <source>
        <dbReference type="Pfam" id="PF01507"/>
    </source>
</evidence>
<organism evidence="2 3">
    <name type="scientific">Pseudomonas savastanoi pv. savastanoi NCPPB 3335</name>
    <dbReference type="NCBI Taxonomy" id="693985"/>
    <lineage>
        <taxon>Bacteria</taxon>
        <taxon>Pseudomonadati</taxon>
        <taxon>Pseudomonadota</taxon>
        <taxon>Gammaproteobacteria</taxon>
        <taxon>Pseudomonadales</taxon>
        <taxon>Pseudomonadaceae</taxon>
        <taxon>Pseudomonas</taxon>
    </lineage>
</organism>
<reference evidence="2 3" key="1">
    <citation type="journal article" date="2010" name="Environ. Microbiol.">
        <title>Annotation and overview of the Pseudomonas savastanoi pv. savastanoi NCPPB 3335 draft genome reveals the virulence gene complement of a tumour-inducing pathogen of woody hosts.</title>
        <authorList>
            <person name="Rodriguez-Palenzuela P."/>
            <person name="Matas I.M."/>
            <person name="Murillo J."/>
            <person name="Lopez-Solanilla E."/>
            <person name="Bardaji L."/>
            <person name="Perez-Martinez I."/>
            <person name="Rodriguez-Moskera M.E."/>
            <person name="Penyalver R."/>
            <person name="Lopez M.M."/>
            <person name="Quesada J.M."/>
            <person name="Biehl B.S."/>
            <person name="Perna N.T."/>
            <person name="Glasner J.D."/>
            <person name="Cabot E.L."/>
            <person name="Neeno-Eckwall E."/>
            <person name="Ramos C."/>
        </authorList>
    </citation>
    <scope>NUCLEOTIDE SEQUENCE [LARGE SCALE GENOMIC DNA]</scope>
    <source>
        <strain evidence="2 3">NCPPB 3335</strain>
    </source>
</reference>
<dbReference type="AlphaFoldDB" id="A0ABC8B7T0"/>
<dbReference type="Proteomes" id="UP000005729">
    <property type="component" value="Chromosome"/>
</dbReference>
<evidence type="ECO:0000313" key="2">
    <source>
        <dbReference type="EMBL" id="ARD10127.1"/>
    </source>
</evidence>
<dbReference type="Gene3D" id="3.40.50.620">
    <property type="entry name" value="HUPs"/>
    <property type="match status" value="1"/>
</dbReference>
<dbReference type="Pfam" id="PF01507">
    <property type="entry name" value="PAPS_reduct"/>
    <property type="match status" value="1"/>
</dbReference>
<dbReference type="SUPFAM" id="SSF52402">
    <property type="entry name" value="Adenine nucleotide alpha hydrolases-like"/>
    <property type="match status" value="1"/>
</dbReference>
<accession>A0ABC8B7T0</accession>
<protein>
    <recommendedName>
        <fullName evidence="1">Phosphoadenosine phosphosulphate reductase domain-containing protein</fullName>
    </recommendedName>
</protein>
<dbReference type="InterPro" id="IPR014729">
    <property type="entry name" value="Rossmann-like_a/b/a_fold"/>
</dbReference>
<sequence>MSTHNIVSVSGGKDSTATLLVAIALDTPNLQAVFADTGNEHEQTYATACSSAYGLCDSGADDVNDTNVQLGEAA</sequence>